<dbReference type="KEGG" id="bsan:CHH28_12200"/>
<dbReference type="Gene3D" id="3.30.530.20">
    <property type="match status" value="1"/>
</dbReference>
<dbReference type="Pfam" id="PF01852">
    <property type="entry name" value="START"/>
    <property type="match status" value="1"/>
</dbReference>
<dbReference type="PANTHER" id="PTHR19308:SF14">
    <property type="entry name" value="START DOMAIN-CONTAINING PROTEIN"/>
    <property type="match status" value="1"/>
</dbReference>
<dbReference type="Proteomes" id="UP000202440">
    <property type="component" value="Chromosome"/>
</dbReference>
<dbReference type="GO" id="GO:0005737">
    <property type="term" value="C:cytoplasm"/>
    <property type="evidence" value="ECO:0007669"/>
    <property type="project" value="UniProtKB-ARBA"/>
</dbReference>
<dbReference type="CDD" id="cd08876">
    <property type="entry name" value="START_1"/>
    <property type="match status" value="1"/>
</dbReference>
<gene>
    <name evidence="2" type="ORF">CHH28_12200</name>
</gene>
<dbReference type="SUPFAM" id="SSF55961">
    <property type="entry name" value="Bet v1-like"/>
    <property type="match status" value="1"/>
</dbReference>
<sequence>MAATLRATLKRARVMKSIVQRIVMSSLVWIPMVAAEPDWQRVIDDPEQRIQVYVRDVPGSDLQAFRGTTRVQSRLTAAIALLEDHTVAPQWMHNCKAIDIVERVSDTHTISYMINDAPWPVTDRDVVVESQLSQADDGTLTLSVRHREGVFPANDDMVRIAAMEGFWRFTPEDDGWLAVEYQVHAEPGGGLPSWLANSVVQDTPYYTLQAFKQWVAKPDYQTAQRDYVREPAALAAVGDVTPATAQQ</sequence>
<dbReference type="InterPro" id="IPR051213">
    <property type="entry name" value="START_lipid_transfer"/>
</dbReference>
<proteinExistence type="predicted"/>
<keyword evidence="3" id="KW-1185">Reference proteome</keyword>
<dbReference type="EMBL" id="CP022530">
    <property type="protein sequence ID" value="ASP39386.1"/>
    <property type="molecule type" value="Genomic_DNA"/>
</dbReference>
<dbReference type="PROSITE" id="PS50848">
    <property type="entry name" value="START"/>
    <property type="match status" value="1"/>
</dbReference>
<dbReference type="InterPro" id="IPR002913">
    <property type="entry name" value="START_lipid-bd_dom"/>
</dbReference>
<feature type="domain" description="START" evidence="1">
    <location>
        <begin position="36"/>
        <end position="200"/>
    </location>
</feature>
<protein>
    <recommendedName>
        <fullName evidence="1">START domain-containing protein</fullName>
    </recommendedName>
</protein>
<evidence type="ECO:0000259" key="1">
    <source>
        <dbReference type="PROSITE" id="PS50848"/>
    </source>
</evidence>
<dbReference type="InterPro" id="IPR028347">
    <property type="entry name" value="START_dom_prot"/>
</dbReference>
<dbReference type="InterPro" id="IPR023393">
    <property type="entry name" value="START-like_dom_sf"/>
</dbReference>
<evidence type="ECO:0000313" key="2">
    <source>
        <dbReference type="EMBL" id="ASP39386.1"/>
    </source>
</evidence>
<dbReference type="PANTHER" id="PTHR19308">
    <property type="entry name" value="PHOSPHATIDYLCHOLINE TRANSFER PROTEIN"/>
    <property type="match status" value="1"/>
</dbReference>
<dbReference type="PIRSF" id="PIRSF039033">
    <property type="entry name" value="START_dom"/>
    <property type="match status" value="1"/>
</dbReference>
<reference evidence="2 3" key="1">
    <citation type="submission" date="2017-07" db="EMBL/GenBank/DDBJ databases">
        <title>Annotated genome sequence of Bacterioplanes sanyensis isolated from Red Sea.</title>
        <authorList>
            <person name="Rehman Z.U."/>
        </authorList>
    </citation>
    <scope>NUCLEOTIDE SEQUENCE [LARGE SCALE GENOMIC DNA]</scope>
    <source>
        <strain evidence="2 3">NV9</strain>
    </source>
</reference>
<dbReference type="AlphaFoldDB" id="A0A222FLB7"/>
<name>A0A222FLB7_9GAMM</name>
<organism evidence="2 3">
    <name type="scientific">Bacterioplanes sanyensis</name>
    <dbReference type="NCBI Taxonomy" id="1249553"/>
    <lineage>
        <taxon>Bacteria</taxon>
        <taxon>Pseudomonadati</taxon>
        <taxon>Pseudomonadota</taxon>
        <taxon>Gammaproteobacteria</taxon>
        <taxon>Oceanospirillales</taxon>
        <taxon>Oceanospirillaceae</taxon>
        <taxon>Bacterioplanes</taxon>
    </lineage>
</organism>
<accession>A0A222FLB7</accession>
<dbReference type="GO" id="GO:0008289">
    <property type="term" value="F:lipid binding"/>
    <property type="evidence" value="ECO:0007669"/>
    <property type="project" value="InterPro"/>
</dbReference>
<evidence type="ECO:0000313" key="3">
    <source>
        <dbReference type="Proteomes" id="UP000202440"/>
    </source>
</evidence>